<keyword evidence="2" id="KW-0472">Membrane</keyword>
<evidence type="ECO:0000313" key="4">
    <source>
        <dbReference type="Proteomes" id="UP000256645"/>
    </source>
</evidence>
<dbReference type="EMBL" id="PDLM01000006">
    <property type="protein sequence ID" value="RDW75464.1"/>
    <property type="molecule type" value="Genomic_DNA"/>
</dbReference>
<dbReference type="STRING" id="1849047.A0A3D8RNJ2"/>
<accession>A0A3D8RNJ2</accession>
<reference evidence="3 4" key="1">
    <citation type="journal article" date="2018" name="IMA Fungus">
        <title>IMA Genome-F 9: Draft genome sequence of Annulohypoxylon stygium, Aspergillus mulundensis, Berkeleyomyces basicola (syn. Thielaviopsis basicola), Ceratocystis smalleyi, two Cercospora beticola strains, Coleophoma cylindrospora, Fusarium fracticaudum, Phialophora cf. hyalina, and Morchella septimelata.</title>
        <authorList>
            <person name="Wingfield B.D."/>
            <person name="Bills G.F."/>
            <person name="Dong Y."/>
            <person name="Huang W."/>
            <person name="Nel W.J."/>
            <person name="Swalarsk-Parry B.S."/>
            <person name="Vaghefi N."/>
            <person name="Wilken P.M."/>
            <person name="An Z."/>
            <person name="de Beer Z.W."/>
            <person name="De Vos L."/>
            <person name="Chen L."/>
            <person name="Duong T.A."/>
            <person name="Gao Y."/>
            <person name="Hammerbacher A."/>
            <person name="Kikkert J.R."/>
            <person name="Li Y."/>
            <person name="Li H."/>
            <person name="Li K."/>
            <person name="Li Q."/>
            <person name="Liu X."/>
            <person name="Ma X."/>
            <person name="Naidoo K."/>
            <person name="Pethybridge S.J."/>
            <person name="Sun J."/>
            <person name="Steenkamp E.T."/>
            <person name="van der Nest M.A."/>
            <person name="van Wyk S."/>
            <person name="Wingfield M.J."/>
            <person name="Xiong C."/>
            <person name="Yue Q."/>
            <person name="Zhang X."/>
        </authorList>
    </citation>
    <scope>NUCLEOTIDE SEQUENCE [LARGE SCALE GENOMIC DNA]</scope>
    <source>
        <strain evidence="3 4">BP6252</strain>
    </source>
</reference>
<feature type="region of interest" description="Disordered" evidence="1">
    <location>
        <begin position="235"/>
        <end position="375"/>
    </location>
</feature>
<feature type="compositionally biased region" description="Acidic residues" evidence="1">
    <location>
        <begin position="363"/>
        <end position="375"/>
    </location>
</feature>
<proteinExistence type="predicted"/>
<comment type="caution">
    <text evidence="3">The sequence shown here is derived from an EMBL/GenBank/DDBJ whole genome shotgun (WGS) entry which is preliminary data.</text>
</comment>
<name>A0A3D8RNJ2_9HELO</name>
<sequence length="375" mass="43278">MDSQTTSIQMAMSLYSNVLLILTLFVAGLFVPYNPYKRTTLTSLLVAHAILWLIIQDEYLAKCISGRVGYFLGFLHAVDGRQIQCSLRPGGFQNFAQFPPELWVQEQLCLGQSDGFDVTPLGTRAALAALFKTCIYGIPASLPFFCLAIWLRFVVNLVLATIDELQFEQYQTKEIVKIPAEPVLAQELESAKVAEMEQEIEDLKEEVRRLVLQVKMEKEKTAELAERLQKAELAREEREKAEQEKREKAEQEKKDEAEREEREQAEHEKRDKAEREEREKIEKEYREEVEQERRHKAKKDEEEQQKKEGSEEIKEQSLEDETDEAPAEGKETKKPKKSRRSTRGRKDKKHRMTPEAAAGNLEAAEEADGEDKDEE</sequence>
<keyword evidence="2" id="KW-0812">Transmembrane</keyword>
<feature type="compositionally biased region" description="Basic and acidic residues" evidence="1">
    <location>
        <begin position="235"/>
        <end position="317"/>
    </location>
</feature>
<dbReference type="AlphaFoldDB" id="A0A3D8RNJ2"/>
<dbReference type="OrthoDB" id="10413138at2759"/>
<protein>
    <submittedName>
        <fullName evidence="3">Uncharacterized protein</fullName>
    </submittedName>
</protein>
<gene>
    <name evidence="3" type="ORF">BP6252_06606</name>
</gene>
<organism evidence="3 4">
    <name type="scientific">Coleophoma cylindrospora</name>
    <dbReference type="NCBI Taxonomy" id="1849047"/>
    <lineage>
        <taxon>Eukaryota</taxon>
        <taxon>Fungi</taxon>
        <taxon>Dikarya</taxon>
        <taxon>Ascomycota</taxon>
        <taxon>Pezizomycotina</taxon>
        <taxon>Leotiomycetes</taxon>
        <taxon>Helotiales</taxon>
        <taxon>Dermateaceae</taxon>
        <taxon>Coleophoma</taxon>
    </lineage>
</organism>
<feature type="transmembrane region" description="Helical" evidence="2">
    <location>
        <begin position="134"/>
        <end position="155"/>
    </location>
</feature>
<keyword evidence="4" id="KW-1185">Reference proteome</keyword>
<evidence type="ECO:0000256" key="1">
    <source>
        <dbReference type="SAM" id="MobiDB-lite"/>
    </source>
</evidence>
<evidence type="ECO:0000256" key="2">
    <source>
        <dbReference type="SAM" id="Phobius"/>
    </source>
</evidence>
<feature type="transmembrane region" description="Helical" evidence="2">
    <location>
        <begin position="12"/>
        <end position="33"/>
    </location>
</feature>
<feature type="compositionally biased region" description="Basic residues" evidence="1">
    <location>
        <begin position="333"/>
        <end position="351"/>
    </location>
</feature>
<dbReference type="Proteomes" id="UP000256645">
    <property type="component" value="Unassembled WGS sequence"/>
</dbReference>
<evidence type="ECO:0000313" key="3">
    <source>
        <dbReference type="EMBL" id="RDW75464.1"/>
    </source>
</evidence>
<keyword evidence="2" id="KW-1133">Transmembrane helix</keyword>